<proteinExistence type="inferred from homology"/>
<dbReference type="HAMAP" id="MF_01151">
    <property type="entry name" value="GrpE"/>
    <property type="match status" value="1"/>
</dbReference>
<dbReference type="GO" id="GO:0051087">
    <property type="term" value="F:protein-folding chaperone binding"/>
    <property type="evidence" value="ECO:0007669"/>
    <property type="project" value="InterPro"/>
</dbReference>
<protein>
    <recommendedName>
        <fullName evidence="3 4">Protein GrpE</fullName>
    </recommendedName>
    <alternativeName>
        <fullName evidence="3">HSP-70 cofactor</fullName>
    </alternativeName>
</protein>
<dbReference type="CDD" id="cd00446">
    <property type="entry name" value="GrpE"/>
    <property type="match status" value="1"/>
</dbReference>
<comment type="function">
    <text evidence="3 4">Participates actively in the response to hyperosmotic and heat shock by preventing the aggregation of stress-denatured proteins, in association with DnaK and GrpE. It is the nucleotide exchange factor for DnaK and may function as a thermosensor. Unfolded proteins bind initially to DnaJ; upon interaction with the DnaJ-bound protein, DnaK hydrolyzes its bound ATP, resulting in the formation of a stable complex. GrpE releases ADP from DnaK; ATP binding to DnaK triggers the release of the substrate protein, thus completing the reaction cycle. Several rounds of ATP-dependent interactions between DnaJ, DnaK and GrpE are required for fully efficient folding.</text>
</comment>
<comment type="subunit">
    <text evidence="3">Homodimer.</text>
</comment>
<keyword evidence="3" id="KW-0963">Cytoplasm</keyword>
<dbReference type="SUPFAM" id="SSF58014">
    <property type="entry name" value="Coiled-coil domain of nucleotide exchange factor GrpE"/>
    <property type="match status" value="1"/>
</dbReference>
<keyword evidence="9" id="KW-1185">Reference proteome</keyword>
<keyword evidence="2 3" id="KW-0143">Chaperone</keyword>
<dbReference type="Proteomes" id="UP000095210">
    <property type="component" value="Chromosome"/>
</dbReference>
<accession>A0AAC9HVD1</accession>
<sequence>MTTSDRSGNPEKEEGSEAPRFAFHDRRRIDPQTGEVRVPDPAETTDKQPTAPEETEAVVVDEVDDAEEQPVFPTAEDVADLPIPPDSEPVPSVVDAEQATEPTKPASDPVQAEWEDLTRQLADRTADLKRINAEYANYRKRVDRDREAVAVAGKSQLAAELLVVLDDLGRAEAHGDLTGAFKSVADKLVDALTKAGLQAYGEENEPFNPAEHEAVAHDTSSDVSGPTVTAVLRRGYRFGDRVLRPALVAVTDFEAGAPASDNGSGAAAEQDEKPAESAADAAEPTDKQD</sequence>
<evidence type="ECO:0000256" key="1">
    <source>
        <dbReference type="ARBA" id="ARBA00009054"/>
    </source>
</evidence>
<dbReference type="PROSITE" id="PS01071">
    <property type="entry name" value="GRPE"/>
    <property type="match status" value="1"/>
</dbReference>
<name>A0AAC9HVD1_9PSEU</name>
<feature type="compositionally biased region" description="Acidic residues" evidence="7">
    <location>
        <begin position="53"/>
        <end position="68"/>
    </location>
</feature>
<feature type="region of interest" description="Disordered" evidence="7">
    <location>
        <begin position="1"/>
        <end position="111"/>
    </location>
</feature>
<dbReference type="SUPFAM" id="SSF51064">
    <property type="entry name" value="Head domain of nucleotide exchange factor GrpE"/>
    <property type="match status" value="1"/>
</dbReference>
<dbReference type="InterPro" id="IPR000740">
    <property type="entry name" value="GrpE"/>
</dbReference>
<dbReference type="PANTHER" id="PTHR21237">
    <property type="entry name" value="GRPE PROTEIN"/>
    <property type="match status" value="1"/>
</dbReference>
<dbReference type="EMBL" id="CP014859">
    <property type="protein sequence ID" value="AOS66054.1"/>
    <property type="molecule type" value="Genomic_DNA"/>
</dbReference>
<dbReference type="GO" id="GO:0006457">
    <property type="term" value="P:protein folding"/>
    <property type="evidence" value="ECO:0007669"/>
    <property type="project" value="InterPro"/>
</dbReference>
<dbReference type="PANTHER" id="PTHR21237:SF23">
    <property type="entry name" value="GRPE PROTEIN HOMOLOG, MITOCHONDRIAL"/>
    <property type="match status" value="1"/>
</dbReference>
<feature type="compositionally biased region" description="Basic and acidic residues" evidence="7">
    <location>
        <begin position="37"/>
        <end position="46"/>
    </location>
</feature>
<feature type="coiled-coil region" evidence="6">
    <location>
        <begin position="121"/>
        <end position="148"/>
    </location>
</feature>
<evidence type="ECO:0000256" key="7">
    <source>
        <dbReference type="SAM" id="MobiDB-lite"/>
    </source>
</evidence>
<evidence type="ECO:0000313" key="8">
    <source>
        <dbReference type="EMBL" id="AOS66054.1"/>
    </source>
</evidence>
<comment type="similarity">
    <text evidence="1 3 5">Belongs to the GrpE family.</text>
</comment>
<dbReference type="GO" id="GO:0005737">
    <property type="term" value="C:cytoplasm"/>
    <property type="evidence" value="ECO:0007669"/>
    <property type="project" value="UniProtKB-SubCell"/>
</dbReference>
<evidence type="ECO:0000256" key="3">
    <source>
        <dbReference type="HAMAP-Rule" id="MF_01151"/>
    </source>
</evidence>
<dbReference type="GO" id="GO:0042803">
    <property type="term" value="F:protein homodimerization activity"/>
    <property type="evidence" value="ECO:0007669"/>
    <property type="project" value="InterPro"/>
</dbReference>
<evidence type="ECO:0000256" key="6">
    <source>
        <dbReference type="SAM" id="Coils"/>
    </source>
</evidence>
<keyword evidence="6" id="KW-0175">Coiled coil</keyword>
<gene>
    <name evidence="3" type="primary">grpE</name>
    <name evidence="8" type="ORF">TL08_26425</name>
</gene>
<evidence type="ECO:0000256" key="2">
    <source>
        <dbReference type="ARBA" id="ARBA00023186"/>
    </source>
</evidence>
<dbReference type="GO" id="GO:0051082">
    <property type="term" value="F:unfolded protein binding"/>
    <property type="evidence" value="ECO:0007669"/>
    <property type="project" value="TreeGrafter"/>
</dbReference>
<dbReference type="GO" id="GO:0000774">
    <property type="term" value="F:adenyl-nucleotide exchange factor activity"/>
    <property type="evidence" value="ECO:0007669"/>
    <property type="project" value="InterPro"/>
</dbReference>
<evidence type="ECO:0000313" key="9">
    <source>
        <dbReference type="Proteomes" id="UP000095210"/>
    </source>
</evidence>
<evidence type="ECO:0000256" key="5">
    <source>
        <dbReference type="RuleBase" id="RU004478"/>
    </source>
</evidence>
<organism evidence="8 9">
    <name type="scientific">Actinoalloteichus hymeniacidonis</name>
    <dbReference type="NCBI Taxonomy" id="340345"/>
    <lineage>
        <taxon>Bacteria</taxon>
        <taxon>Bacillati</taxon>
        <taxon>Actinomycetota</taxon>
        <taxon>Actinomycetes</taxon>
        <taxon>Pseudonocardiales</taxon>
        <taxon>Pseudonocardiaceae</taxon>
        <taxon>Actinoalloteichus</taxon>
    </lineage>
</organism>
<dbReference type="RefSeq" id="WP_069852905.1">
    <property type="nucleotide sequence ID" value="NZ_CP014859.1"/>
</dbReference>
<dbReference type="Pfam" id="PF01025">
    <property type="entry name" value="GrpE"/>
    <property type="match status" value="1"/>
</dbReference>
<dbReference type="InterPro" id="IPR013805">
    <property type="entry name" value="GrpE_CC"/>
</dbReference>
<evidence type="ECO:0000256" key="4">
    <source>
        <dbReference type="RuleBase" id="RU000639"/>
    </source>
</evidence>
<feature type="region of interest" description="Disordered" evidence="7">
    <location>
        <begin position="254"/>
        <end position="289"/>
    </location>
</feature>
<dbReference type="Gene3D" id="2.30.22.10">
    <property type="entry name" value="Head domain of nucleotide exchange factor GrpE"/>
    <property type="match status" value="1"/>
</dbReference>
<keyword evidence="3 4" id="KW-0346">Stress response</keyword>
<dbReference type="PRINTS" id="PR00773">
    <property type="entry name" value="GRPEPROTEIN"/>
</dbReference>
<dbReference type="KEGG" id="ahm:TL08_26425"/>
<dbReference type="InterPro" id="IPR009012">
    <property type="entry name" value="GrpE_head"/>
</dbReference>
<dbReference type="AlphaFoldDB" id="A0AAC9HVD1"/>
<dbReference type="Gene3D" id="3.90.20.20">
    <property type="match status" value="1"/>
</dbReference>
<feature type="compositionally biased region" description="Basic and acidic residues" evidence="7">
    <location>
        <begin position="8"/>
        <end position="30"/>
    </location>
</feature>
<reference evidence="9" key="1">
    <citation type="submission" date="2016-03" db="EMBL/GenBank/DDBJ databases">
        <title>Complete genome sequence of the type strain Actinoalloteichus hymeniacidonis DSM 45092.</title>
        <authorList>
            <person name="Schaffert L."/>
            <person name="Albersmeier A."/>
            <person name="Winkler A."/>
            <person name="Kalinowski J."/>
            <person name="Zotchev S."/>
            <person name="Ruckert C."/>
        </authorList>
    </citation>
    <scope>NUCLEOTIDE SEQUENCE [LARGE SCALE GENOMIC DNA]</scope>
    <source>
        <strain evidence="9">HPA177(T) (DSM 45092(T))</strain>
    </source>
</reference>
<comment type="subcellular location">
    <subcellularLocation>
        <location evidence="3">Cytoplasm</location>
    </subcellularLocation>
</comment>